<dbReference type="GO" id="GO:0008835">
    <property type="term" value="F:diaminohydroxyphosphoribosylaminopyrimidine deaminase activity"/>
    <property type="evidence" value="ECO:0007669"/>
    <property type="project" value="UniProtKB-EC"/>
</dbReference>
<evidence type="ECO:0000256" key="8">
    <source>
        <dbReference type="ARBA" id="ARBA00023268"/>
    </source>
</evidence>
<comment type="cofactor">
    <cofactor evidence="11">
        <name>Zn(2+)</name>
        <dbReference type="ChEBI" id="CHEBI:29105"/>
    </cofactor>
    <text evidence="11">Binds 1 zinc ion.</text>
</comment>
<dbReference type="Pfam" id="PF00383">
    <property type="entry name" value="dCMP_cyt_deam_1"/>
    <property type="match status" value="1"/>
</dbReference>
<evidence type="ECO:0000313" key="13">
    <source>
        <dbReference type="EMBL" id="MCU0104921.1"/>
    </source>
</evidence>
<name>A0ABT2PVE7_9MOLU</name>
<dbReference type="EMBL" id="JAOEGN010000007">
    <property type="protein sequence ID" value="MCU0104921.1"/>
    <property type="molecule type" value="Genomic_DNA"/>
</dbReference>
<sequence>MTETEKQNYMKRAIELAQKGEGFVNPNPLVGALIVKDGKIIGEGYHMQYGGPHAEVNAFNHATEDVEGATMFVTLEPCAHYGKTPPCALKIIEKKIKKVIVAKTDPNPLVNMKGIKMLQDAGIEVEYGLMSDEVELQNEIFLKYIQTKTPFVSIKYAMTLDGKIATRTKDSKWISNEQSRAYVHQLRNKHMAIMVGINTVIEDDAKLNTRLDGPHRDPIRIILDPELRLPKTAFVVRTAKTQPTWVVSKRYDQSLVDLGVRIIQMAEIDLKQLMKQLGEEKIDSVFIEGGSYTHGLALESGIVDKVYTFIAPKLIGGKDALTPVGGKGVALMSQAYQITNIRYRAFGEDLLISGNILKEQ</sequence>
<dbReference type="NCBIfam" id="TIGR00227">
    <property type="entry name" value="ribD_Cterm"/>
    <property type="match status" value="1"/>
</dbReference>
<dbReference type="InterPro" id="IPR011549">
    <property type="entry name" value="RibD_C"/>
</dbReference>
<dbReference type="PANTHER" id="PTHR38011:SF7">
    <property type="entry name" value="2,5-DIAMINO-6-RIBOSYLAMINO-4(3H)-PYRIMIDINONE 5'-PHOSPHATE REDUCTASE"/>
    <property type="match status" value="1"/>
</dbReference>
<evidence type="ECO:0000256" key="4">
    <source>
        <dbReference type="ARBA" id="ARBA00005259"/>
    </source>
</evidence>
<keyword evidence="11" id="KW-0686">Riboflavin biosynthesis</keyword>
<dbReference type="NCBIfam" id="TIGR00326">
    <property type="entry name" value="eubact_ribD"/>
    <property type="match status" value="1"/>
</dbReference>
<dbReference type="SUPFAM" id="SSF53597">
    <property type="entry name" value="Dihydrofolate reductase-like"/>
    <property type="match status" value="1"/>
</dbReference>
<comment type="pathway">
    <text evidence="3 11">Cofactor biosynthesis; riboflavin biosynthesis; 5-amino-6-(D-ribitylamino)uracil from GTP: step 3/4.</text>
</comment>
<dbReference type="RefSeq" id="WP_262096179.1">
    <property type="nucleotide sequence ID" value="NZ_JAOEGN010000007.1"/>
</dbReference>
<feature type="domain" description="CMP/dCMP-type deaminase" evidence="12">
    <location>
        <begin position="4"/>
        <end position="126"/>
    </location>
</feature>
<evidence type="ECO:0000259" key="12">
    <source>
        <dbReference type="PROSITE" id="PS51747"/>
    </source>
</evidence>
<dbReference type="InterPro" id="IPR050765">
    <property type="entry name" value="Riboflavin_Biosynth_HTPR"/>
</dbReference>
<dbReference type="Pfam" id="PF01872">
    <property type="entry name" value="RibD_C"/>
    <property type="match status" value="1"/>
</dbReference>
<dbReference type="EC" id="1.1.1.193" evidence="11"/>
<evidence type="ECO:0000256" key="10">
    <source>
        <dbReference type="ARBA" id="ARBA00049886"/>
    </source>
</evidence>
<protein>
    <recommendedName>
        <fullName evidence="11">Riboflavin biosynthesis protein RibD</fullName>
    </recommendedName>
    <domain>
        <recommendedName>
            <fullName evidence="11">Diaminohydroxyphosphoribosylaminopyrimidine deaminase</fullName>
            <shortName evidence="11">DRAP deaminase</shortName>
            <ecNumber evidence="11">3.5.4.26</ecNumber>
        </recommendedName>
        <alternativeName>
            <fullName evidence="11">Riboflavin-specific deaminase</fullName>
        </alternativeName>
    </domain>
    <domain>
        <recommendedName>
            <fullName evidence="11">5-amino-6-(5-phosphoribosylamino)uracil reductase</fullName>
            <ecNumber evidence="11">1.1.1.193</ecNumber>
        </recommendedName>
        <alternativeName>
            <fullName evidence="11">HTP reductase</fullName>
        </alternativeName>
    </domain>
</protein>
<gene>
    <name evidence="13" type="primary">ribD</name>
    <name evidence="13" type="ORF">N7603_04550</name>
</gene>
<evidence type="ECO:0000256" key="1">
    <source>
        <dbReference type="ARBA" id="ARBA00002151"/>
    </source>
</evidence>
<dbReference type="EC" id="3.5.4.26" evidence="11"/>
<dbReference type="InterPro" id="IPR024072">
    <property type="entry name" value="DHFR-like_dom_sf"/>
</dbReference>
<comment type="similarity">
    <text evidence="5 11">In the C-terminal section; belongs to the HTP reductase family.</text>
</comment>
<dbReference type="CDD" id="cd01284">
    <property type="entry name" value="Riboflavin_deaminase-reductase"/>
    <property type="match status" value="1"/>
</dbReference>
<comment type="similarity">
    <text evidence="4 11">In the N-terminal section; belongs to the cytidine and deoxycytidylate deaminase family.</text>
</comment>
<dbReference type="InterPro" id="IPR002125">
    <property type="entry name" value="CMP_dCMP_dom"/>
</dbReference>
<dbReference type="InterPro" id="IPR002734">
    <property type="entry name" value="RibDG_C"/>
</dbReference>
<dbReference type="PANTHER" id="PTHR38011">
    <property type="entry name" value="DIHYDROFOLATE REDUCTASE FAMILY PROTEIN (AFU_ORTHOLOGUE AFUA_8G06820)"/>
    <property type="match status" value="1"/>
</dbReference>
<proteinExistence type="inferred from homology"/>
<accession>A0ABT2PVE7</accession>
<keyword evidence="11" id="KW-0862">Zinc</keyword>
<keyword evidence="8" id="KW-0511">Multifunctional enzyme</keyword>
<comment type="function">
    <text evidence="1 11">Converts 2,5-diamino-6-(ribosylamino)-4(3h)-pyrimidinone 5'-phosphate into 5-amino-6-(ribosylamino)-2,4(1h,3h)-pyrimidinedione 5'-phosphate.</text>
</comment>
<comment type="catalytic activity">
    <reaction evidence="9 11">
        <text>5-amino-6-(5-phospho-D-ribitylamino)uracil + NADP(+) = 5-amino-6-(5-phospho-D-ribosylamino)uracil + NADPH + H(+)</text>
        <dbReference type="Rhea" id="RHEA:17845"/>
        <dbReference type="ChEBI" id="CHEBI:15378"/>
        <dbReference type="ChEBI" id="CHEBI:57783"/>
        <dbReference type="ChEBI" id="CHEBI:58349"/>
        <dbReference type="ChEBI" id="CHEBI:58421"/>
        <dbReference type="ChEBI" id="CHEBI:58453"/>
        <dbReference type="EC" id="1.1.1.193"/>
    </reaction>
</comment>
<keyword evidence="11 13" id="KW-0378">Hydrolase</keyword>
<dbReference type="Gene3D" id="3.40.140.10">
    <property type="entry name" value="Cytidine Deaminase, domain 2"/>
    <property type="match status" value="1"/>
</dbReference>
<reference evidence="14" key="1">
    <citation type="submission" date="2023-07" db="EMBL/GenBank/DDBJ databases">
        <title>Novel Mycoplasma species identified in domestic and wild animals.</title>
        <authorList>
            <person name="Volokhov D.V."/>
            <person name="Furtak V.A."/>
            <person name="Zagorodnyaya T.A."/>
        </authorList>
    </citation>
    <scope>NUCLEOTIDE SEQUENCE [LARGE SCALE GENOMIC DNA]</scope>
    <source>
        <strain evidence="14">92-19</strain>
    </source>
</reference>
<dbReference type="SUPFAM" id="SSF53927">
    <property type="entry name" value="Cytidine deaminase-like"/>
    <property type="match status" value="1"/>
</dbReference>
<dbReference type="Gene3D" id="3.40.430.10">
    <property type="entry name" value="Dihydrofolate Reductase, subunit A"/>
    <property type="match status" value="1"/>
</dbReference>
<dbReference type="GO" id="GO:0008703">
    <property type="term" value="F:5-amino-6-(5-phosphoribosylamino)uracil reductase activity"/>
    <property type="evidence" value="ECO:0007669"/>
    <property type="project" value="UniProtKB-EC"/>
</dbReference>
<evidence type="ECO:0000313" key="14">
    <source>
        <dbReference type="Proteomes" id="UP001209076"/>
    </source>
</evidence>
<evidence type="ECO:0000256" key="6">
    <source>
        <dbReference type="ARBA" id="ARBA00022857"/>
    </source>
</evidence>
<organism evidence="13 14">
    <name type="scientific">Paracholeplasma vituli</name>
    <dbReference type="NCBI Taxonomy" id="69473"/>
    <lineage>
        <taxon>Bacteria</taxon>
        <taxon>Bacillati</taxon>
        <taxon>Mycoplasmatota</taxon>
        <taxon>Mollicutes</taxon>
        <taxon>Acholeplasmatales</taxon>
        <taxon>Acholeplasmataceae</taxon>
        <taxon>Paracholeplasma</taxon>
    </lineage>
</organism>
<evidence type="ECO:0000256" key="7">
    <source>
        <dbReference type="ARBA" id="ARBA00023002"/>
    </source>
</evidence>
<dbReference type="InterPro" id="IPR004794">
    <property type="entry name" value="Eubact_RibD"/>
</dbReference>
<evidence type="ECO:0000256" key="5">
    <source>
        <dbReference type="ARBA" id="ARBA00007417"/>
    </source>
</evidence>
<keyword evidence="14" id="KW-1185">Reference proteome</keyword>
<dbReference type="InterPro" id="IPR016193">
    <property type="entry name" value="Cytidine_deaminase-like"/>
</dbReference>
<keyword evidence="11" id="KW-0479">Metal-binding</keyword>
<dbReference type="PROSITE" id="PS51747">
    <property type="entry name" value="CYT_DCMP_DEAMINASES_2"/>
    <property type="match status" value="1"/>
</dbReference>
<evidence type="ECO:0000256" key="2">
    <source>
        <dbReference type="ARBA" id="ARBA00004882"/>
    </source>
</evidence>
<dbReference type="Proteomes" id="UP001209076">
    <property type="component" value="Unassembled WGS sequence"/>
</dbReference>
<keyword evidence="6 11" id="KW-0521">NADP</keyword>
<evidence type="ECO:0000256" key="9">
    <source>
        <dbReference type="ARBA" id="ARBA00049861"/>
    </source>
</evidence>
<comment type="catalytic activity">
    <reaction evidence="10 11">
        <text>2,5-diamino-6-hydroxy-4-(5-phosphoribosylamino)-pyrimidine + H2O + H(+) = 5-amino-6-(5-phospho-D-ribosylamino)uracil + NH4(+)</text>
        <dbReference type="Rhea" id="RHEA:21868"/>
        <dbReference type="ChEBI" id="CHEBI:15377"/>
        <dbReference type="ChEBI" id="CHEBI:15378"/>
        <dbReference type="ChEBI" id="CHEBI:28938"/>
        <dbReference type="ChEBI" id="CHEBI:58453"/>
        <dbReference type="ChEBI" id="CHEBI:58614"/>
        <dbReference type="EC" id="3.5.4.26"/>
    </reaction>
</comment>
<dbReference type="PIRSF" id="PIRSF006769">
    <property type="entry name" value="RibD"/>
    <property type="match status" value="1"/>
</dbReference>
<evidence type="ECO:0000256" key="3">
    <source>
        <dbReference type="ARBA" id="ARBA00004910"/>
    </source>
</evidence>
<keyword evidence="7 11" id="KW-0560">Oxidoreductase</keyword>
<evidence type="ECO:0000256" key="11">
    <source>
        <dbReference type="PIRNR" id="PIRNR006769"/>
    </source>
</evidence>
<comment type="caution">
    <text evidence="13">The sequence shown here is derived from an EMBL/GenBank/DDBJ whole genome shotgun (WGS) entry which is preliminary data.</text>
</comment>
<comment type="pathway">
    <text evidence="2 11">Cofactor biosynthesis; riboflavin biosynthesis; 5-amino-6-(D-ribitylamino)uracil from GTP: step 2/4.</text>
</comment>